<dbReference type="AlphaFoldDB" id="A0A4Y7T2A5"/>
<evidence type="ECO:0000313" key="2">
    <source>
        <dbReference type="EMBL" id="TEB28131.1"/>
    </source>
</evidence>
<dbReference type="STRING" id="71717.A0A4Y7T2A5"/>
<evidence type="ECO:0000313" key="3">
    <source>
        <dbReference type="Proteomes" id="UP000298030"/>
    </source>
</evidence>
<feature type="region of interest" description="Disordered" evidence="1">
    <location>
        <begin position="353"/>
        <end position="398"/>
    </location>
</feature>
<organism evidence="2 3">
    <name type="scientific">Coprinellus micaceus</name>
    <name type="common">Glistening ink-cap mushroom</name>
    <name type="synonym">Coprinus micaceus</name>
    <dbReference type="NCBI Taxonomy" id="71717"/>
    <lineage>
        <taxon>Eukaryota</taxon>
        <taxon>Fungi</taxon>
        <taxon>Dikarya</taxon>
        <taxon>Basidiomycota</taxon>
        <taxon>Agaricomycotina</taxon>
        <taxon>Agaricomycetes</taxon>
        <taxon>Agaricomycetidae</taxon>
        <taxon>Agaricales</taxon>
        <taxon>Agaricineae</taxon>
        <taxon>Psathyrellaceae</taxon>
        <taxon>Coprinellus</taxon>
    </lineage>
</organism>
<sequence length="416" mass="47911">MRGTMVQPNKPLWQLRSRAYLRKTIFGELLPTLSCLGPLPWTAPRRMKQKLSQRPQLFEQPKLPRLGNTVLWRTFRRSGTWKWHTSSRANNPAIQDRWRLSSGRGRCARTPSIWTLAATFSSLVSPTMHSLYKSRKWALLPAEDMIERFFHKPESGSLRSMVDRHDFPEFSENQIQYTFLPLSADLAKAYITRQGNVEIPSHPDAVKSYRYPFTTFPVLTSHVHPTFVLLHLSRLLQWRFIDPYVHNLVDTVPLLDKISRLDSMWCRTVLPLEAKLDPSFVTKPARGRSEAGYEQEEKFFDNADFSSETSSTDFDFDSRSSDGDSIATPPRRIKFRVVPPVFPARVASKRRCNEVDEEDANIEPELKRKKVRTDEDDCCEGDQRDTPSGSGWTKEDISSWARDCSTSLPVPQTAFS</sequence>
<protein>
    <submittedName>
        <fullName evidence="2">Uncharacterized protein</fullName>
    </submittedName>
</protein>
<dbReference type="OrthoDB" id="3133596at2759"/>
<name>A0A4Y7T2A5_COPMI</name>
<dbReference type="Proteomes" id="UP000298030">
    <property type="component" value="Unassembled WGS sequence"/>
</dbReference>
<proteinExistence type="predicted"/>
<reference evidence="2 3" key="1">
    <citation type="journal article" date="2019" name="Nat. Ecol. Evol.">
        <title>Megaphylogeny resolves global patterns of mushroom evolution.</title>
        <authorList>
            <person name="Varga T."/>
            <person name="Krizsan K."/>
            <person name="Foldi C."/>
            <person name="Dima B."/>
            <person name="Sanchez-Garcia M."/>
            <person name="Sanchez-Ramirez S."/>
            <person name="Szollosi G.J."/>
            <person name="Szarkandi J.G."/>
            <person name="Papp V."/>
            <person name="Albert L."/>
            <person name="Andreopoulos W."/>
            <person name="Angelini C."/>
            <person name="Antonin V."/>
            <person name="Barry K.W."/>
            <person name="Bougher N.L."/>
            <person name="Buchanan P."/>
            <person name="Buyck B."/>
            <person name="Bense V."/>
            <person name="Catcheside P."/>
            <person name="Chovatia M."/>
            <person name="Cooper J."/>
            <person name="Damon W."/>
            <person name="Desjardin D."/>
            <person name="Finy P."/>
            <person name="Geml J."/>
            <person name="Haridas S."/>
            <person name="Hughes K."/>
            <person name="Justo A."/>
            <person name="Karasinski D."/>
            <person name="Kautmanova I."/>
            <person name="Kiss B."/>
            <person name="Kocsube S."/>
            <person name="Kotiranta H."/>
            <person name="LaButti K.M."/>
            <person name="Lechner B.E."/>
            <person name="Liimatainen K."/>
            <person name="Lipzen A."/>
            <person name="Lukacs Z."/>
            <person name="Mihaltcheva S."/>
            <person name="Morgado L.N."/>
            <person name="Niskanen T."/>
            <person name="Noordeloos M.E."/>
            <person name="Ohm R.A."/>
            <person name="Ortiz-Santana B."/>
            <person name="Ovrebo C."/>
            <person name="Racz N."/>
            <person name="Riley R."/>
            <person name="Savchenko A."/>
            <person name="Shiryaev A."/>
            <person name="Soop K."/>
            <person name="Spirin V."/>
            <person name="Szebenyi C."/>
            <person name="Tomsovsky M."/>
            <person name="Tulloss R.E."/>
            <person name="Uehling J."/>
            <person name="Grigoriev I.V."/>
            <person name="Vagvolgyi C."/>
            <person name="Papp T."/>
            <person name="Martin F.M."/>
            <person name="Miettinen O."/>
            <person name="Hibbett D.S."/>
            <person name="Nagy L.G."/>
        </authorList>
    </citation>
    <scope>NUCLEOTIDE SEQUENCE [LARGE SCALE GENOMIC DNA]</scope>
    <source>
        <strain evidence="2 3">FP101781</strain>
    </source>
</reference>
<gene>
    <name evidence="2" type="ORF">FA13DRAFT_814766</name>
</gene>
<feature type="region of interest" description="Disordered" evidence="1">
    <location>
        <begin position="305"/>
        <end position="328"/>
    </location>
</feature>
<accession>A0A4Y7T2A5</accession>
<dbReference type="EMBL" id="QPFP01000034">
    <property type="protein sequence ID" value="TEB28131.1"/>
    <property type="molecule type" value="Genomic_DNA"/>
</dbReference>
<comment type="caution">
    <text evidence="2">The sequence shown here is derived from an EMBL/GenBank/DDBJ whole genome shotgun (WGS) entry which is preliminary data.</text>
</comment>
<keyword evidence="3" id="KW-1185">Reference proteome</keyword>
<evidence type="ECO:0000256" key="1">
    <source>
        <dbReference type="SAM" id="MobiDB-lite"/>
    </source>
</evidence>